<evidence type="ECO:0000313" key="2">
    <source>
        <dbReference type="Proteomes" id="UP000267223"/>
    </source>
</evidence>
<protein>
    <recommendedName>
        <fullName evidence="3">Ligand-binding SRPBCC domain-containing protein</fullName>
    </recommendedName>
</protein>
<reference evidence="1 2" key="1">
    <citation type="submission" date="2018-11" db="EMBL/GenBank/DDBJ databases">
        <title>Draft genome sequence of Ferruginibacter sp. BO-59.</title>
        <authorList>
            <person name="Im W.T."/>
        </authorList>
    </citation>
    <scope>NUCLEOTIDE SEQUENCE [LARGE SCALE GENOMIC DNA]</scope>
    <source>
        <strain evidence="1 2">BO-59</strain>
    </source>
</reference>
<dbReference type="InterPro" id="IPR023393">
    <property type="entry name" value="START-like_dom_sf"/>
</dbReference>
<dbReference type="Gene3D" id="3.30.530.20">
    <property type="match status" value="1"/>
</dbReference>
<dbReference type="CDD" id="cd07820">
    <property type="entry name" value="SRPBCC_3"/>
    <property type="match status" value="1"/>
</dbReference>
<organism evidence="1 2">
    <name type="scientific">Hanamia caeni</name>
    <dbReference type="NCBI Taxonomy" id="2294116"/>
    <lineage>
        <taxon>Bacteria</taxon>
        <taxon>Pseudomonadati</taxon>
        <taxon>Bacteroidota</taxon>
        <taxon>Chitinophagia</taxon>
        <taxon>Chitinophagales</taxon>
        <taxon>Chitinophagaceae</taxon>
        <taxon>Hanamia</taxon>
    </lineage>
</organism>
<gene>
    <name evidence="1" type="ORF">EFY79_12275</name>
</gene>
<dbReference type="OrthoDB" id="9793552at2"/>
<comment type="caution">
    <text evidence="1">The sequence shown here is derived from an EMBL/GenBank/DDBJ whole genome shotgun (WGS) entry which is preliminary data.</text>
</comment>
<sequence length="159" mass="18656">MKIYSLHEEQFLPVSIYKAWDFFSSAENLPVITPPELNFKIISDVKGKEIYDGMLIKYKVSPFLNIPLGWKTEITSVNKPYSFTDRQIKGPYQLWQHTHDFVEKDDGVLMKDTVQYGLPFGVLGQLMHFLIVRKKLKGIFNYRKQILNQIFTRHANNID</sequence>
<dbReference type="Proteomes" id="UP000267223">
    <property type="component" value="Unassembled WGS sequence"/>
</dbReference>
<proteinExistence type="predicted"/>
<evidence type="ECO:0000313" key="1">
    <source>
        <dbReference type="EMBL" id="RNI35729.1"/>
    </source>
</evidence>
<name>A0A3M9ND62_9BACT</name>
<evidence type="ECO:0008006" key="3">
    <source>
        <dbReference type="Google" id="ProtNLM"/>
    </source>
</evidence>
<accession>A0A3M9ND62</accession>
<dbReference type="RefSeq" id="WP_123121009.1">
    <property type="nucleotide sequence ID" value="NZ_RJJR01000009.1"/>
</dbReference>
<dbReference type="SUPFAM" id="SSF55961">
    <property type="entry name" value="Bet v1-like"/>
    <property type="match status" value="1"/>
</dbReference>
<dbReference type="AlphaFoldDB" id="A0A3M9ND62"/>
<keyword evidence="2" id="KW-1185">Reference proteome</keyword>
<dbReference type="EMBL" id="RJJR01000009">
    <property type="protein sequence ID" value="RNI35729.1"/>
    <property type="molecule type" value="Genomic_DNA"/>
</dbReference>